<evidence type="ECO:0000313" key="4">
    <source>
        <dbReference type="Proteomes" id="UP000216446"/>
    </source>
</evidence>
<dbReference type="Pfam" id="PF21544">
    <property type="entry name" value="PorZ_N_b_propeller"/>
    <property type="match status" value="1"/>
</dbReference>
<name>A0A259TX46_9BACT</name>
<dbReference type="Pfam" id="PF07494">
    <property type="entry name" value="Reg_prop"/>
    <property type="match status" value="1"/>
</dbReference>
<dbReference type="Gene3D" id="2.130.10.10">
    <property type="entry name" value="YVTN repeat-like/Quinoprotein amine dehydrogenase"/>
    <property type="match status" value="2"/>
</dbReference>
<accession>A0A259TX46</accession>
<evidence type="ECO:0000259" key="2">
    <source>
        <dbReference type="Pfam" id="PF21544"/>
    </source>
</evidence>
<dbReference type="InterPro" id="IPR011041">
    <property type="entry name" value="Quinoprot_gluc/sorb_DH_b-prop"/>
</dbReference>
<feature type="chain" id="PRO_5012966459" description="PorZ N-terminal beta-propeller domain-containing protein" evidence="1">
    <location>
        <begin position="22"/>
        <end position="782"/>
    </location>
</feature>
<sequence length="782" mass="82495">MRLRLAFTLLLACLAGGSSVAQTWQAYPAYRDVRAVAASGDAIWAATPAGIFAVSTADGAFERYTTVDGITGGQVRALAVDENGRVWAGYADGTLDRIDPASGEVRTFFDIQRADQYTSRGVNRIRPRGQTLLIGTDFGLVIWDLARDEVRQTASRLGSLDAATPVNDVIVAPAANASGDAYWLATDEGIVSAPLATSNLQIPSAWTIEDGFRNEAYSLVAYDGTVWAGGRPGGPFGDLYRRAASGEWQRQLFVDQTLSDLVVVDGTLAVLDQGSSRTFLVRPGAPLRTFNASPEAIRHQSLALGPDGRLWVGDAGVGLFQYPPLPSSDGTLVVSPDPRLPSGPFTNSIVSVDVGRNGRIWTASGTAAVGVSGAAAVNWFEDGMWTTLRTDETALPSTSFKRIVTRSEGGALAGTDGLGLAVISEDGDVTVFDRSNSTLLGATGAQNFLVISDMIREGDRWWIVNKSSPLPLHSFPGTADATRADWNGLPPPPGGPSGIGADAIELDNFGQKWLAMGPQGLMVWDTGSDPLSPADDRGRVFTTGFNGQGLPNGNVTSLVRDLEGRIWIGTRRGLAVIFSPGSAFGADNALAEPVWPTTGDGEGLDYLLRDADIKDLALDPAGRIWVSTTTGAFLLTPEGDGIQLRLGADGTPLPTDDIIDIEVDASTGLVYIVTANGLYSYKGDATGPDLDSEALRLSPNPYRPSEHARVTIAGINAPTSRVRVLTLDGRVVYESDSVFGGSFQWDGRDARTGDLVPSGVYIVAASGVNGEGTLYGKVAVLR</sequence>
<evidence type="ECO:0000256" key="1">
    <source>
        <dbReference type="SAM" id="SignalP"/>
    </source>
</evidence>
<keyword evidence="4" id="KW-1185">Reference proteome</keyword>
<dbReference type="SUPFAM" id="SSF63829">
    <property type="entry name" value="Calcium-dependent phosphotriesterase"/>
    <property type="match status" value="1"/>
</dbReference>
<protein>
    <recommendedName>
        <fullName evidence="2">PorZ N-terminal beta-propeller domain-containing protein</fullName>
    </recommendedName>
</protein>
<dbReference type="AlphaFoldDB" id="A0A259TX46"/>
<dbReference type="InterPro" id="IPR048954">
    <property type="entry name" value="PorZ_N"/>
</dbReference>
<feature type="signal peptide" evidence="1">
    <location>
        <begin position="1"/>
        <end position="21"/>
    </location>
</feature>
<keyword evidence="1" id="KW-0732">Signal</keyword>
<organism evidence="3 4">
    <name type="scientific">Rubricoccus marinus</name>
    <dbReference type="NCBI Taxonomy" id="716817"/>
    <lineage>
        <taxon>Bacteria</taxon>
        <taxon>Pseudomonadati</taxon>
        <taxon>Rhodothermota</taxon>
        <taxon>Rhodothermia</taxon>
        <taxon>Rhodothermales</taxon>
        <taxon>Rubricoccaceae</taxon>
        <taxon>Rubricoccus</taxon>
    </lineage>
</organism>
<dbReference type="EMBL" id="MQWB01000001">
    <property type="protein sequence ID" value="OZC02270.1"/>
    <property type="molecule type" value="Genomic_DNA"/>
</dbReference>
<dbReference type="Proteomes" id="UP000216446">
    <property type="component" value="Unassembled WGS sequence"/>
</dbReference>
<feature type="domain" description="PorZ N-terminal beta-propeller" evidence="2">
    <location>
        <begin position="43"/>
        <end position="207"/>
    </location>
</feature>
<comment type="caution">
    <text evidence="3">The sequence shown here is derived from an EMBL/GenBank/DDBJ whole genome shotgun (WGS) entry which is preliminary data.</text>
</comment>
<dbReference type="SUPFAM" id="SSF50952">
    <property type="entry name" value="Soluble quinoprotein glucose dehydrogenase"/>
    <property type="match status" value="1"/>
</dbReference>
<dbReference type="InParanoid" id="A0A259TX46"/>
<dbReference type="Gene3D" id="2.60.40.4070">
    <property type="match status" value="1"/>
</dbReference>
<reference evidence="3 4" key="1">
    <citation type="submission" date="2016-11" db="EMBL/GenBank/DDBJ databases">
        <title>Study of marine rhodopsin-containing bacteria.</title>
        <authorList>
            <person name="Yoshizawa S."/>
            <person name="Kumagai Y."/>
            <person name="Kogure K."/>
        </authorList>
    </citation>
    <scope>NUCLEOTIDE SEQUENCE [LARGE SCALE GENOMIC DNA]</scope>
    <source>
        <strain evidence="3 4">SG-29</strain>
    </source>
</reference>
<proteinExistence type="predicted"/>
<dbReference type="InterPro" id="IPR011110">
    <property type="entry name" value="Reg_prop"/>
</dbReference>
<evidence type="ECO:0000313" key="3">
    <source>
        <dbReference type="EMBL" id="OZC02270.1"/>
    </source>
</evidence>
<gene>
    <name evidence="3" type="ORF">BSZ36_04290</name>
</gene>
<dbReference type="InterPro" id="IPR015943">
    <property type="entry name" value="WD40/YVTN_repeat-like_dom_sf"/>
</dbReference>